<reference evidence="7" key="2">
    <citation type="submission" date="2023-06" db="EMBL/GenBank/DDBJ databases">
        <authorList>
            <consortium name="Lawrence Berkeley National Laboratory"/>
            <person name="Haridas S."/>
            <person name="Hensen N."/>
            <person name="Bonometti L."/>
            <person name="Westerberg I."/>
            <person name="Brannstrom I.O."/>
            <person name="Guillou S."/>
            <person name="Cros-Aarteil S."/>
            <person name="Calhoun S."/>
            <person name="Kuo A."/>
            <person name="Mondo S."/>
            <person name="Pangilinan J."/>
            <person name="Riley R."/>
            <person name="Labutti K."/>
            <person name="Andreopoulos B."/>
            <person name="Lipzen A."/>
            <person name="Chen C."/>
            <person name="Yanf M."/>
            <person name="Daum C."/>
            <person name="Ng V."/>
            <person name="Clum A."/>
            <person name="Steindorff A."/>
            <person name="Ohm R."/>
            <person name="Martin F."/>
            <person name="Silar P."/>
            <person name="Natvig D."/>
            <person name="Lalanne C."/>
            <person name="Gautier V."/>
            <person name="Ament-Velasquez S.L."/>
            <person name="Kruys A."/>
            <person name="Hutchinson M.I."/>
            <person name="Powell A.J."/>
            <person name="Barry K."/>
            <person name="Miller A.N."/>
            <person name="Grigoriev I.V."/>
            <person name="Debuchy R."/>
            <person name="Gladieux P."/>
            <person name="Thoren M.H."/>
            <person name="Johannesson H."/>
        </authorList>
    </citation>
    <scope>NUCLEOTIDE SEQUENCE</scope>
    <source>
        <strain evidence="7">CBS 168.71</strain>
    </source>
</reference>
<evidence type="ECO:0000256" key="2">
    <source>
        <dbReference type="ARBA" id="ARBA00022679"/>
    </source>
</evidence>
<dbReference type="InterPro" id="IPR011009">
    <property type="entry name" value="Kinase-like_dom_sf"/>
</dbReference>
<keyword evidence="5" id="KW-0067">ATP-binding</keyword>
<dbReference type="GO" id="GO:0005524">
    <property type="term" value="F:ATP binding"/>
    <property type="evidence" value="ECO:0007669"/>
    <property type="project" value="UniProtKB-KW"/>
</dbReference>
<evidence type="ECO:0000259" key="6">
    <source>
        <dbReference type="PROSITE" id="PS51158"/>
    </source>
</evidence>
<dbReference type="Gene3D" id="3.20.200.10">
    <property type="entry name" value="MHCK/EF2 kinase"/>
    <property type="match status" value="1"/>
</dbReference>
<protein>
    <submittedName>
        <fullName evidence="7">Kinase-like domain-containing protein</fullName>
    </submittedName>
</protein>
<dbReference type="GO" id="GO:0004674">
    <property type="term" value="F:protein serine/threonine kinase activity"/>
    <property type="evidence" value="ECO:0007669"/>
    <property type="project" value="UniProtKB-KW"/>
</dbReference>
<evidence type="ECO:0000313" key="8">
    <source>
        <dbReference type="Proteomes" id="UP001278766"/>
    </source>
</evidence>
<evidence type="ECO:0000256" key="3">
    <source>
        <dbReference type="ARBA" id="ARBA00022741"/>
    </source>
</evidence>
<gene>
    <name evidence="7" type="ORF">B0H64DRAFT_367372</name>
</gene>
<reference evidence="7" key="1">
    <citation type="journal article" date="2023" name="Mol. Phylogenet. Evol.">
        <title>Genome-scale phylogeny and comparative genomics of the fungal order Sordariales.</title>
        <authorList>
            <person name="Hensen N."/>
            <person name="Bonometti L."/>
            <person name="Westerberg I."/>
            <person name="Brannstrom I.O."/>
            <person name="Guillou S."/>
            <person name="Cros-Aarteil S."/>
            <person name="Calhoun S."/>
            <person name="Haridas S."/>
            <person name="Kuo A."/>
            <person name="Mondo S."/>
            <person name="Pangilinan J."/>
            <person name="Riley R."/>
            <person name="LaButti K."/>
            <person name="Andreopoulos B."/>
            <person name="Lipzen A."/>
            <person name="Chen C."/>
            <person name="Yan M."/>
            <person name="Daum C."/>
            <person name="Ng V."/>
            <person name="Clum A."/>
            <person name="Steindorff A."/>
            <person name="Ohm R.A."/>
            <person name="Martin F."/>
            <person name="Silar P."/>
            <person name="Natvig D.O."/>
            <person name="Lalanne C."/>
            <person name="Gautier V."/>
            <person name="Ament-Velasquez S.L."/>
            <person name="Kruys A."/>
            <person name="Hutchinson M.I."/>
            <person name="Powell A.J."/>
            <person name="Barry K."/>
            <person name="Miller A.N."/>
            <person name="Grigoriev I.V."/>
            <person name="Debuchy R."/>
            <person name="Gladieux P."/>
            <person name="Hiltunen Thoren M."/>
            <person name="Johannesson H."/>
        </authorList>
    </citation>
    <scope>NUCLEOTIDE SEQUENCE</scope>
    <source>
        <strain evidence="7">CBS 168.71</strain>
    </source>
</reference>
<keyword evidence="4 7" id="KW-0418">Kinase</keyword>
<dbReference type="CDD" id="cd17509">
    <property type="entry name" value="Alpha_kinase"/>
    <property type="match status" value="1"/>
</dbReference>
<keyword evidence="1" id="KW-0723">Serine/threonine-protein kinase</keyword>
<keyword evidence="2" id="KW-0808">Transferase</keyword>
<dbReference type="AlphaFoldDB" id="A0AAE0LNE0"/>
<dbReference type="PROSITE" id="PS51158">
    <property type="entry name" value="ALPHA_KINASE"/>
    <property type="match status" value="1"/>
</dbReference>
<accession>A0AAE0LNE0</accession>
<feature type="domain" description="Alpha-type protein kinase" evidence="6">
    <location>
        <begin position="45"/>
        <end position="269"/>
    </location>
</feature>
<keyword evidence="8" id="KW-1185">Reference proteome</keyword>
<dbReference type="RefSeq" id="XP_062654819.1">
    <property type="nucleotide sequence ID" value="XM_062801947.1"/>
</dbReference>
<name>A0AAE0LNE0_9PEZI</name>
<comment type="caution">
    <text evidence="7">The sequence shown here is derived from an EMBL/GenBank/DDBJ whole genome shotgun (WGS) entry which is preliminary data.</text>
</comment>
<dbReference type="SMART" id="SM00811">
    <property type="entry name" value="Alpha_kinase"/>
    <property type="match status" value="1"/>
</dbReference>
<dbReference type="InterPro" id="IPR051852">
    <property type="entry name" value="Alpha-type_PK"/>
</dbReference>
<sequence length="295" mass="32764">MGRVCAGCGRDLLHASYTSNQWHKGSGFSRCPNCVHGHSSDTPATQQPDSGRYNHSITASFDSHALDNPFESGSFRWVARGVYTAGPRSGQACVVKWFKKGAVFEADYFALDIKAVGRALEIVNRFNGLNIINKTVKFNVPAVWVLDKPAPQAGQRALVEPFIQNYTKFNSNTGWTDDLGPWPQVMQALSHFSYHISGGNNVLCDLQGGIYRHEIVLSDPVILSRTRDFGVTDLGPEGIASFFSYHDCNKYCRPDWSKPANPQRHLNPIPGTTMIRRTVPTATSRPMYTRYYGNG</sequence>
<proteinExistence type="predicted"/>
<evidence type="ECO:0000256" key="1">
    <source>
        <dbReference type="ARBA" id="ARBA00022527"/>
    </source>
</evidence>
<dbReference type="SUPFAM" id="SSF56112">
    <property type="entry name" value="Protein kinase-like (PK-like)"/>
    <property type="match status" value="1"/>
</dbReference>
<keyword evidence="3" id="KW-0547">Nucleotide-binding</keyword>
<dbReference type="PANTHER" id="PTHR45992">
    <property type="entry name" value="EUKARYOTIC ELONGATION FACTOR 2 KINASE-RELATED"/>
    <property type="match status" value="1"/>
</dbReference>
<dbReference type="InterPro" id="IPR004166">
    <property type="entry name" value="a-kinase_dom"/>
</dbReference>
<dbReference type="PANTHER" id="PTHR45992:SF11">
    <property type="entry name" value="ALPHA-TYPE PROTEIN KINASE DOMAIN-CONTAINING PROTEIN"/>
    <property type="match status" value="1"/>
</dbReference>
<dbReference type="Proteomes" id="UP001278766">
    <property type="component" value="Unassembled WGS sequence"/>
</dbReference>
<organism evidence="7 8">
    <name type="scientific">Chaetomium fimeti</name>
    <dbReference type="NCBI Taxonomy" id="1854472"/>
    <lineage>
        <taxon>Eukaryota</taxon>
        <taxon>Fungi</taxon>
        <taxon>Dikarya</taxon>
        <taxon>Ascomycota</taxon>
        <taxon>Pezizomycotina</taxon>
        <taxon>Sordariomycetes</taxon>
        <taxon>Sordariomycetidae</taxon>
        <taxon>Sordariales</taxon>
        <taxon>Chaetomiaceae</taxon>
        <taxon>Chaetomium</taxon>
    </lineage>
</organism>
<evidence type="ECO:0000256" key="4">
    <source>
        <dbReference type="ARBA" id="ARBA00022777"/>
    </source>
</evidence>
<dbReference type="Pfam" id="PF02816">
    <property type="entry name" value="Alpha_kinase"/>
    <property type="match status" value="1"/>
</dbReference>
<evidence type="ECO:0000313" key="7">
    <source>
        <dbReference type="EMBL" id="KAK3291305.1"/>
    </source>
</evidence>
<dbReference type="GeneID" id="87838895"/>
<dbReference type="EMBL" id="JAUEPN010000010">
    <property type="protein sequence ID" value="KAK3291305.1"/>
    <property type="molecule type" value="Genomic_DNA"/>
</dbReference>
<evidence type="ECO:0000256" key="5">
    <source>
        <dbReference type="ARBA" id="ARBA00022840"/>
    </source>
</evidence>